<dbReference type="Gene3D" id="1.20.120.1490">
    <property type="match status" value="1"/>
</dbReference>
<dbReference type="GO" id="GO:0030288">
    <property type="term" value="C:outer membrane-bounded periplasmic space"/>
    <property type="evidence" value="ECO:0007669"/>
    <property type="project" value="TreeGrafter"/>
</dbReference>
<feature type="signal peptide" evidence="1">
    <location>
        <begin position="1"/>
        <end position="22"/>
    </location>
</feature>
<feature type="chain" id="PRO_5041721874" evidence="1">
    <location>
        <begin position="23"/>
        <end position="156"/>
    </location>
</feature>
<dbReference type="RefSeq" id="WP_285231893.1">
    <property type="nucleotide sequence ID" value="NZ_CP116346.1"/>
</dbReference>
<keyword evidence="1" id="KW-0732">Signal</keyword>
<gene>
    <name evidence="2" type="ORF">PFX98_18105</name>
</gene>
<dbReference type="AlphaFoldDB" id="A0AA95NBR4"/>
<dbReference type="EMBL" id="CP116346">
    <property type="protein sequence ID" value="WIT10813.1"/>
    <property type="molecule type" value="Genomic_DNA"/>
</dbReference>
<dbReference type="Pfam" id="PF13801">
    <property type="entry name" value="Metal_resist"/>
    <property type="match status" value="1"/>
</dbReference>
<organism evidence="2 3">
    <name type="scientific">Paucibacter sediminis</name>
    <dbReference type="NCBI Taxonomy" id="3019553"/>
    <lineage>
        <taxon>Bacteria</taxon>
        <taxon>Pseudomonadati</taxon>
        <taxon>Pseudomonadota</taxon>
        <taxon>Betaproteobacteria</taxon>
        <taxon>Burkholderiales</taxon>
        <taxon>Sphaerotilaceae</taxon>
        <taxon>Roseateles</taxon>
    </lineage>
</organism>
<evidence type="ECO:0000256" key="1">
    <source>
        <dbReference type="SAM" id="SignalP"/>
    </source>
</evidence>
<dbReference type="GO" id="GO:0051082">
    <property type="term" value="F:unfolded protein binding"/>
    <property type="evidence" value="ECO:0007669"/>
    <property type="project" value="TreeGrafter"/>
</dbReference>
<name>A0AA95NBR4_9BURK</name>
<keyword evidence="3" id="KW-1185">Reference proteome</keyword>
<accession>A0AA95NBR4</accession>
<reference evidence="2" key="1">
    <citation type="submission" date="2023-01" db="EMBL/GenBank/DDBJ databases">
        <title>Whole genome sequence of Paucibacter sp. S2-9 isolated from pond sediment.</title>
        <authorList>
            <person name="Jung J.Y."/>
        </authorList>
    </citation>
    <scope>NUCLEOTIDE SEQUENCE</scope>
    <source>
        <strain evidence="2">S2-9</strain>
    </source>
</reference>
<dbReference type="PANTHER" id="PTHR38102">
    <property type="entry name" value="PERIPLASMIC CHAPERONE SPY"/>
    <property type="match status" value="1"/>
</dbReference>
<evidence type="ECO:0000313" key="2">
    <source>
        <dbReference type="EMBL" id="WIT10813.1"/>
    </source>
</evidence>
<dbReference type="PANTHER" id="PTHR38102:SF1">
    <property type="entry name" value="PERIPLASMIC CHAPERONE SPY"/>
    <property type="match status" value="1"/>
</dbReference>
<protein>
    <submittedName>
        <fullName evidence="2">Periplasmic heavy metal sensor</fullName>
    </submittedName>
</protein>
<dbReference type="KEGG" id="pais:PFX98_18105"/>
<evidence type="ECO:0000313" key="3">
    <source>
        <dbReference type="Proteomes" id="UP001177769"/>
    </source>
</evidence>
<sequence length="156" mass="16792">MSKLKFAALALVMAGSLSMAQAQGHGPRGGMMMGGPGMMGGHAEHMLDAVDASDAQRAQIKQIMDAARADLKATHDSARALHAQSLTLFAAANIDAVSIEALRQQQQALHETISKRMSQAFIDAARVLTPEQRAKLAERMKKQQARMAERMKARGN</sequence>
<dbReference type="Proteomes" id="UP001177769">
    <property type="component" value="Chromosome"/>
</dbReference>
<dbReference type="InterPro" id="IPR052211">
    <property type="entry name" value="Cpx_auxiliary_protein"/>
</dbReference>
<proteinExistence type="predicted"/>
<dbReference type="InterPro" id="IPR025961">
    <property type="entry name" value="Metal_resist"/>
</dbReference>